<sequence>MHAVSGEDVQQRELHRQQKQEWRRSPYCVELQVQVQVQTFKLYDIDSEMGMQRFNRLSSSFKSGSVRHTISLYAAEHEERVRPQQAARVYRNSCLYTSTVPVKDYIAVFTGKLGKCTEYLIERSARGFTGVATISASPASVPPIKSATVSSFRSVPATPNPAPNGKSAGSSAQAPTSATTQAKFDVKKLFQNPGSTPAASSAQPSQMAHTPYSHFVSGTGLRPQQNGAPFAQDTVVAAPDAPRKRHPGPPDLSSTRNQPISQPLPSALATARIIEDLGSVSYPRGIKSPKVELNVNAKHGKFRYDRDFLMQFMKICKDKPDNLPPLDAIGLEPSEQGTGIPMSRGGSQRRSSTAMGPPPSNAARQLQGLGLSNFNGAKGNFNMGNFATQSMKTSEERFKESQMGRSTSMTSGPPGVGIPFGGGRSSPMVRSLLNKLTMERFDSISDQIIAWANKEQDGRTLIQVIRLVFEKATDEAAWSEMYARLCRKMMEQISPKVQDEGIKNAEGKPIAGGQLFRKYLLNRCQEDFEHGWAAKENTAAAAATKATEDEAAKAAAEKDEDGEAALYSEEYYAAQKAKRQGLGLIKFIGELFKLQMLTERIMHECVKKLLGNVENPEEEEIESLCKLLTTVGQLLDTPKARVHLDVYFTRMKELVKNPKVNSRMQFMLLDLIQLRDRKWVPRNQVAGPTISAVRTQAMKETAVEGKDHWQRTLSTSSVRSRAPPKSGDLSQFGNISKANASLARGSNMFSKPIENPEIAAEAAIATSSRPTSWKPSIYLGTAGESWAPSQCRKLYLLSRVLSVPDRTGAESAYATPQARRADNEESAAPSISEAEARMRIGDAKEFFNIRDLDEAEHYFHELPSRHRWLLVDRLVISAVTNSNEADAQFVSDFFSRAVLKNLCSPEQFEKGFLPTAEVLDAIDVPKAFNLMATMMKGAQLDGERWARVARRSMGSQADRLLPASAKSTSEDVVPTSSIPPSRGFNEPDEPLMFEEQVKLQLRIEVEQFFKVRDLDMGETGLRGLPSAHRWRLVSNLVLFATLSGTKDARLVGNLLSRAAEKGLCSPEAFELAFSPVMDGLDVFTSHNPTAFILIAIMLKAAQLDRERLSRLVSSSPSAAVATNLFILYE</sequence>
<dbReference type="STRING" id="1314783.A0A165SP97"/>
<evidence type="ECO:0000256" key="4">
    <source>
        <dbReference type="ARBA" id="ARBA00022540"/>
    </source>
</evidence>
<comment type="subcellular location">
    <subcellularLocation>
        <location evidence="1">Cytoplasm</location>
    </subcellularLocation>
</comment>
<dbReference type="InterPro" id="IPR003890">
    <property type="entry name" value="MIF4G-like_typ-3"/>
</dbReference>
<keyword evidence="3" id="KW-0963">Cytoplasm</keyword>
<gene>
    <name evidence="10" type="ORF">DAEQUDRAFT_755150</name>
</gene>
<keyword evidence="7" id="KW-0648">Protein biosynthesis</keyword>
<evidence type="ECO:0000313" key="11">
    <source>
        <dbReference type="Proteomes" id="UP000076727"/>
    </source>
</evidence>
<dbReference type="Pfam" id="PF02854">
    <property type="entry name" value="MIF4G"/>
    <property type="match status" value="1"/>
</dbReference>
<dbReference type="SMART" id="SM00543">
    <property type="entry name" value="MIF4G"/>
    <property type="match status" value="1"/>
</dbReference>
<feature type="compositionally biased region" description="Polar residues" evidence="8">
    <location>
        <begin position="252"/>
        <end position="263"/>
    </location>
</feature>
<feature type="compositionally biased region" description="Low complexity" evidence="8">
    <location>
        <begin position="197"/>
        <end position="206"/>
    </location>
</feature>
<dbReference type="Gene3D" id="1.25.40.180">
    <property type="match status" value="3"/>
</dbReference>
<proteinExistence type="inferred from homology"/>
<feature type="region of interest" description="Disordered" evidence="8">
    <location>
        <begin position="959"/>
        <end position="987"/>
    </location>
</feature>
<dbReference type="GO" id="GO:0016281">
    <property type="term" value="C:eukaryotic translation initiation factor 4F complex"/>
    <property type="evidence" value="ECO:0007669"/>
    <property type="project" value="TreeGrafter"/>
</dbReference>
<keyword evidence="6" id="KW-0694">RNA-binding</keyword>
<dbReference type="Proteomes" id="UP000076727">
    <property type="component" value="Unassembled WGS sequence"/>
</dbReference>
<reference evidence="10 11" key="1">
    <citation type="journal article" date="2016" name="Mol. Biol. Evol.">
        <title>Comparative Genomics of Early-Diverging Mushroom-Forming Fungi Provides Insights into the Origins of Lignocellulose Decay Capabilities.</title>
        <authorList>
            <person name="Nagy L.G."/>
            <person name="Riley R."/>
            <person name="Tritt A."/>
            <person name="Adam C."/>
            <person name="Daum C."/>
            <person name="Floudas D."/>
            <person name="Sun H."/>
            <person name="Yadav J.S."/>
            <person name="Pangilinan J."/>
            <person name="Larsson K.H."/>
            <person name="Matsuura K."/>
            <person name="Barry K."/>
            <person name="Labutti K."/>
            <person name="Kuo R."/>
            <person name="Ohm R.A."/>
            <person name="Bhattacharya S.S."/>
            <person name="Shirouzu T."/>
            <person name="Yoshinaga Y."/>
            <person name="Martin F.M."/>
            <person name="Grigoriev I.V."/>
            <person name="Hibbett D.S."/>
        </authorList>
    </citation>
    <scope>NUCLEOTIDE SEQUENCE [LARGE SCALE GENOMIC DNA]</scope>
    <source>
        <strain evidence="10 11">L-15889</strain>
    </source>
</reference>
<dbReference type="InterPro" id="IPR016024">
    <property type="entry name" value="ARM-type_fold"/>
</dbReference>
<evidence type="ECO:0000259" key="9">
    <source>
        <dbReference type="SMART" id="SM00543"/>
    </source>
</evidence>
<dbReference type="GO" id="GO:0010494">
    <property type="term" value="C:cytoplasmic stress granule"/>
    <property type="evidence" value="ECO:0007669"/>
    <property type="project" value="UniProtKB-ARBA"/>
</dbReference>
<evidence type="ECO:0000256" key="1">
    <source>
        <dbReference type="ARBA" id="ARBA00004496"/>
    </source>
</evidence>
<feature type="region of interest" description="Disordered" evidence="8">
    <location>
        <begin position="809"/>
        <end position="832"/>
    </location>
</feature>
<dbReference type="OrthoDB" id="514777at2759"/>
<feature type="compositionally biased region" description="Low complexity" evidence="8">
    <location>
        <begin position="167"/>
        <end position="182"/>
    </location>
</feature>
<feature type="compositionally biased region" description="Polar residues" evidence="8">
    <location>
        <begin position="345"/>
        <end position="354"/>
    </location>
</feature>
<protein>
    <recommendedName>
        <fullName evidence="9">MIF4G domain-containing protein</fullName>
    </recommendedName>
</protein>
<feature type="compositionally biased region" description="Gly residues" evidence="8">
    <location>
        <begin position="414"/>
        <end position="423"/>
    </location>
</feature>
<dbReference type="FunFam" id="1.25.40.180:FF:000020">
    <property type="entry name" value="Eukaryotic translation initiation factor subunit"/>
    <property type="match status" value="1"/>
</dbReference>
<comment type="similarity">
    <text evidence="2">Belongs to the eukaryotic initiation factor 4G family.</text>
</comment>
<feature type="region of interest" description="Disordered" evidence="8">
    <location>
        <begin position="152"/>
        <end position="263"/>
    </location>
</feature>
<dbReference type="SUPFAM" id="SSF48371">
    <property type="entry name" value="ARM repeat"/>
    <property type="match status" value="2"/>
</dbReference>
<dbReference type="EMBL" id="KV429041">
    <property type="protein sequence ID" value="KZT72291.1"/>
    <property type="molecule type" value="Genomic_DNA"/>
</dbReference>
<feature type="region of interest" description="Disordered" evidence="8">
    <location>
        <begin position="402"/>
        <end position="423"/>
    </location>
</feature>
<dbReference type="GO" id="GO:0003729">
    <property type="term" value="F:mRNA binding"/>
    <property type="evidence" value="ECO:0007669"/>
    <property type="project" value="TreeGrafter"/>
</dbReference>
<evidence type="ECO:0000256" key="6">
    <source>
        <dbReference type="ARBA" id="ARBA00022884"/>
    </source>
</evidence>
<evidence type="ECO:0000256" key="7">
    <source>
        <dbReference type="ARBA" id="ARBA00022917"/>
    </source>
</evidence>
<accession>A0A165SP97</accession>
<keyword evidence="11" id="KW-1185">Reference proteome</keyword>
<name>A0A165SP97_9APHY</name>
<dbReference type="Pfam" id="PF12152">
    <property type="entry name" value="eIF_4G1"/>
    <property type="match status" value="1"/>
</dbReference>
<dbReference type="SUPFAM" id="SSF101489">
    <property type="entry name" value="Eukaryotic initiation factor 4f subunit eIF4g, eIF4e-binding domain"/>
    <property type="match status" value="1"/>
</dbReference>
<feature type="region of interest" description="Disordered" evidence="8">
    <location>
        <begin position="704"/>
        <end position="733"/>
    </location>
</feature>
<keyword evidence="4" id="KW-0396">Initiation factor</keyword>
<keyword evidence="5" id="KW-0597">Phosphoprotein</keyword>
<dbReference type="GO" id="GO:0003743">
    <property type="term" value="F:translation initiation factor activity"/>
    <property type="evidence" value="ECO:0007669"/>
    <property type="project" value="UniProtKB-KW"/>
</dbReference>
<evidence type="ECO:0000256" key="8">
    <source>
        <dbReference type="SAM" id="MobiDB-lite"/>
    </source>
</evidence>
<organism evidence="10 11">
    <name type="scientific">Daedalea quercina L-15889</name>
    <dbReference type="NCBI Taxonomy" id="1314783"/>
    <lineage>
        <taxon>Eukaryota</taxon>
        <taxon>Fungi</taxon>
        <taxon>Dikarya</taxon>
        <taxon>Basidiomycota</taxon>
        <taxon>Agaricomycotina</taxon>
        <taxon>Agaricomycetes</taxon>
        <taxon>Polyporales</taxon>
        <taxon>Fomitopsis</taxon>
    </lineage>
</organism>
<feature type="domain" description="MIF4G" evidence="9">
    <location>
        <begin position="426"/>
        <end position="678"/>
    </location>
</feature>
<dbReference type="InterPro" id="IPR022745">
    <property type="entry name" value="eIF4G1_eIF4E-bd"/>
</dbReference>
<dbReference type="PANTHER" id="PTHR23253">
    <property type="entry name" value="EUKARYOTIC TRANSLATION INITIATION FACTOR 4 GAMMA"/>
    <property type="match status" value="1"/>
</dbReference>
<dbReference type="Gene3D" id="1.20.970.30">
    <property type="entry name" value="eIF4G, eIF4E-binding domain"/>
    <property type="match status" value="1"/>
</dbReference>
<evidence type="ECO:0000256" key="3">
    <source>
        <dbReference type="ARBA" id="ARBA00022490"/>
    </source>
</evidence>
<evidence type="ECO:0000256" key="2">
    <source>
        <dbReference type="ARBA" id="ARBA00005775"/>
    </source>
</evidence>
<dbReference type="AlphaFoldDB" id="A0A165SP97"/>
<dbReference type="PANTHER" id="PTHR23253:SF9">
    <property type="entry name" value="EUKARYOTIC TRANSLATION INITIATION FACTOR 4 GAMMA 2"/>
    <property type="match status" value="1"/>
</dbReference>
<feature type="region of interest" description="Disordered" evidence="8">
    <location>
        <begin position="332"/>
        <end position="366"/>
    </location>
</feature>
<dbReference type="InterPro" id="IPR036211">
    <property type="entry name" value="eIF4G_eIF4E-bd_sf"/>
</dbReference>
<evidence type="ECO:0000313" key="10">
    <source>
        <dbReference type="EMBL" id="KZT72291.1"/>
    </source>
</evidence>
<evidence type="ECO:0000256" key="5">
    <source>
        <dbReference type="ARBA" id="ARBA00022553"/>
    </source>
</evidence>